<protein>
    <recommendedName>
        <fullName evidence="2">Serine hydrolase domain-containing protein</fullName>
    </recommendedName>
</protein>
<dbReference type="EMBL" id="QXFX01003047">
    <property type="protein sequence ID" value="KAE9071611.1"/>
    <property type="molecule type" value="Genomic_DNA"/>
</dbReference>
<dbReference type="Proteomes" id="UP000441208">
    <property type="component" value="Unassembled WGS sequence"/>
</dbReference>
<evidence type="ECO:0000256" key="1">
    <source>
        <dbReference type="ARBA" id="ARBA00022801"/>
    </source>
</evidence>
<evidence type="ECO:0000313" key="19">
    <source>
        <dbReference type="Proteomes" id="UP000460718"/>
    </source>
</evidence>
<evidence type="ECO:0000313" key="5">
    <source>
        <dbReference type="EMBL" id="KAE9071611.1"/>
    </source>
</evidence>
<dbReference type="EMBL" id="QXGF01003003">
    <property type="protein sequence ID" value="KAE8922694.1"/>
    <property type="molecule type" value="Genomic_DNA"/>
</dbReference>
<keyword evidence="1" id="KW-0378">Hydrolase</keyword>
<dbReference type="SUPFAM" id="SSF53474">
    <property type="entry name" value="alpha/beta-Hydrolases"/>
    <property type="match status" value="1"/>
</dbReference>
<dbReference type="GO" id="GO:0005737">
    <property type="term" value="C:cytoplasm"/>
    <property type="evidence" value="ECO:0007669"/>
    <property type="project" value="TreeGrafter"/>
</dbReference>
<name>A0A6A3I3R0_9STRA</name>
<dbReference type="EMBL" id="QXGD01002981">
    <property type="protein sequence ID" value="KAE9181972.1"/>
    <property type="molecule type" value="Genomic_DNA"/>
</dbReference>
<dbReference type="EMBL" id="QXGA01003087">
    <property type="protein sequence ID" value="KAE9087707.1"/>
    <property type="molecule type" value="Genomic_DNA"/>
</dbReference>
<dbReference type="Proteomes" id="UP000460718">
    <property type="component" value="Unassembled WGS sequence"/>
</dbReference>
<dbReference type="Proteomes" id="UP000429523">
    <property type="component" value="Unassembled WGS sequence"/>
</dbReference>
<evidence type="ECO:0000313" key="14">
    <source>
        <dbReference type="Proteomes" id="UP000433483"/>
    </source>
</evidence>
<evidence type="ECO:0000259" key="2">
    <source>
        <dbReference type="Pfam" id="PF03959"/>
    </source>
</evidence>
<evidence type="ECO:0000313" key="13">
    <source>
        <dbReference type="Proteomes" id="UP000429523"/>
    </source>
</evidence>
<accession>A0A6A3I3R0</accession>
<evidence type="ECO:0000313" key="7">
    <source>
        <dbReference type="EMBL" id="KAE9087707.1"/>
    </source>
</evidence>
<dbReference type="InterPro" id="IPR029058">
    <property type="entry name" value="AB_hydrolase_fold"/>
</dbReference>
<sequence>MGRPIRVLCLHGWRTSGSILQRQTSALRQAFGSKAELVCVDAPWAASGPAPELVRAFYGQSGPFYQWWDALKREEDGQTYRYEGFEHSLDYLVAQIQALGAVDAVLGFSQGAAAATLLTAHYQSTLGHVPWKACVLVGGFYPRPPETQELLDAAKTSADGAIDLPSVHVIGSADPLAPKSEKLLRSYTASRRVRFEHHEGHKFPSPVKYAQMYHDIAQEVLAMTGHAWR</sequence>
<evidence type="ECO:0000313" key="22">
    <source>
        <dbReference type="Proteomes" id="UP000488956"/>
    </source>
</evidence>
<dbReference type="EMBL" id="QXGE01003060">
    <property type="protein sequence ID" value="KAE9277339.1"/>
    <property type="molecule type" value="Genomic_DNA"/>
</dbReference>
<dbReference type="Proteomes" id="UP000486351">
    <property type="component" value="Unassembled WGS sequence"/>
</dbReference>
<dbReference type="EMBL" id="QXFW01002865">
    <property type="protein sequence ID" value="KAE8974783.1"/>
    <property type="molecule type" value="Genomic_DNA"/>
</dbReference>
<evidence type="ECO:0000313" key="12">
    <source>
        <dbReference type="EMBL" id="KAE9293641.1"/>
    </source>
</evidence>
<evidence type="ECO:0000313" key="21">
    <source>
        <dbReference type="Proteomes" id="UP000486351"/>
    </source>
</evidence>
<dbReference type="InterPro" id="IPR050593">
    <property type="entry name" value="LovG"/>
</dbReference>
<dbReference type="EMBL" id="QXGC01003059">
    <property type="protein sequence ID" value="KAE9179008.1"/>
    <property type="molecule type" value="Genomic_DNA"/>
</dbReference>
<dbReference type="GO" id="GO:0016787">
    <property type="term" value="F:hydrolase activity"/>
    <property type="evidence" value="ECO:0007669"/>
    <property type="project" value="UniProtKB-KW"/>
</dbReference>
<evidence type="ECO:0000313" key="15">
    <source>
        <dbReference type="Proteomes" id="UP000437068"/>
    </source>
</evidence>
<dbReference type="OrthoDB" id="414698at2759"/>
<dbReference type="InterPro" id="IPR005645">
    <property type="entry name" value="FSH-like_dom"/>
</dbReference>
<dbReference type="Gene3D" id="3.40.50.1820">
    <property type="entry name" value="alpha/beta hydrolase"/>
    <property type="match status" value="1"/>
</dbReference>
<evidence type="ECO:0000313" key="4">
    <source>
        <dbReference type="EMBL" id="KAE8974783.1"/>
    </source>
</evidence>
<proteinExistence type="predicted"/>
<dbReference type="Proteomes" id="UP000437068">
    <property type="component" value="Unassembled WGS sequence"/>
</dbReference>
<evidence type="ECO:0000313" key="8">
    <source>
        <dbReference type="EMBL" id="KAE9173351.1"/>
    </source>
</evidence>
<comment type="caution">
    <text evidence="4">The sequence shown here is derived from an EMBL/GenBank/DDBJ whole genome shotgun (WGS) entry which is preliminary data.</text>
</comment>
<dbReference type="EMBL" id="QXFY01002694">
    <property type="protein sequence ID" value="KAE9293641.1"/>
    <property type="molecule type" value="Genomic_DNA"/>
</dbReference>
<evidence type="ECO:0000313" key="6">
    <source>
        <dbReference type="EMBL" id="KAE9071760.1"/>
    </source>
</evidence>
<evidence type="ECO:0000313" key="9">
    <source>
        <dbReference type="EMBL" id="KAE9179008.1"/>
    </source>
</evidence>
<dbReference type="Proteomes" id="UP000440732">
    <property type="component" value="Unassembled WGS sequence"/>
</dbReference>
<dbReference type="EMBL" id="QXFZ01003038">
    <property type="protein sequence ID" value="KAE9071760.1"/>
    <property type="molecule type" value="Genomic_DNA"/>
</dbReference>
<dbReference type="Pfam" id="PF03959">
    <property type="entry name" value="FSH1"/>
    <property type="match status" value="1"/>
</dbReference>
<dbReference type="Proteomes" id="UP000476176">
    <property type="component" value="Unassembled WGS sequence"/>
</dbReference>
<dbReference type="GO" id="GO:0005634">
    <property type="term" value="C:nucleus"/>
    <property type="evidence" value="ECO:0007669"/>
    <property type="project" value="TreeGrafter"/>
</dbReference>
<dbReference type="Proteomes" id="UP000433483">
    <property type="component" value="Unassembled WGS sequence"/>
</dbReference>
<evidence type="ECO:0000313" key="3">
    <source>
        <dbReference type="EMBL" id="KAE8922694.1"/>
    </source>
</evidence>
<dbReference type="Proteomes" id="UP000488956">
    <property type="component" value="Unassembled WGS sequence"/>
</dbReference>
<dbReference type="PANTHER" id="PTHR48070:SF6">
    <property type="entry name" value="ESTERASE OVCA2"/>
    <property type="match status" value="1"/>
</dbReference>
<gene>
    <name evidence="11" type="ORF">PF001_g25702</name>
    <name evidence="10" type="ORF">PF002_g27126</name>
    <name evidence="9" type="ORF">PF004_g25305</name>
    <name evidence="8" type="ORF">PF005_g26310</name>
    <name evidence="7" type="ORF">PF006_g25747</name>
    <name evidence="6" type="ORF">PF007_g26436</name>
    <name evidence="12" type="ORF">PF008_g24744</name>
    <name evidence="3" type="ORF">PF009_g27046</name>
    <name evidence="5" type="ORF">PF010_g25810</name>
    <name evidence="4" type="ORF">PF011_g24735</name>
</gene>
<evidence type="ECO:0000313" key="17">
    <source>
        <dbReference type="Proteomes" id="UP000440732"/>
    </source>
</evidence>
<evidence type="ECO:0000313" key="10">
    <source>
        <dbReference type="EMBL" id="KAE9181972.1"/>
    </source>
</evidence>
<feature type="domain" description="Serine hydrolase" evidence="2">
    <location>
        <begin position="3"/>
        <end position="210"/>
    </location>
</feature>
<evidence type="ECO:0000313" key="18">
    <source>
        <dbReference type="Proteomes" id="UP000441208"/>
    </source>
</evidence>
<dbReference type="PANTHER" id="PTHR48070">
    <property type="entry name" value="ESTERASE OVCA2"/>
    <property type="match status" value="1"/>
</dbReference>
<evidence type="ECO:0000313" key="11">
    <source>
        <dbReference type="EMBL" id="KAE9277339.1"/>
    </source>
</evidence>
<dbReference type="Proteomes" id="UP000440367">
    <property type="component" value="Unassembled WGS sequence"/>
</dbReference>
<keyword evidence="14" id="KW-1185">Reference proteome</keyword>
<evidence type="ECO:0000313" key="16">
    <source>
        <dbReference type="Proteomes" id="UP000440367"/>
    </source>
</evidence>
<reference evidence="19 20" key="1">
    <citation type="submission" date="2018-09" db="EMBL/GenBank/DDBJ databases">
        <title>Genomic investigation of the strawberry pathogen Phytophthora fragariae indicates pathogenicity is determined by transcriptional variation in three key races.</title>
        <authorList>
            <person name="Adams T.M."/>
            <person name="Armitage A.D."/>
            <person name="Sobczyk M.K."/>
            <person name="Bates H.J."/>
            <person name="Dunwell J.M."/>
            <person name="Nellist C.F."/>
            <person name="Harrison R.J."/>
        </authorList>
    </citation>
    <scope>NUCLEOTIDE SEQUENCE [LARGE SCALE GENOMIC DNA]</scope>
    <source>
        <strain evidence="11 15">A4</strain>
        <strain evidence="10 16">BC-1</strain>
        <strain evidence="9 20">BC-23</strain>
        <strain evidence="8 14">NOV-27</strain>
        <strain evidence="7 17">NOV-5</strain>
        <strain evidence="6 18">NOV-71</strain>
        <strain evidence="12 21">NOV-77</strain>
        <strain evidence="3 13">NOV-9</strain>
        <strain evidence="5 22">ONT-3</strain>
        <strain evidence="4 19">SCRP245</strain>
    </source>
</reference>
<evidence type="ECO:0000313" key="20">
    <source>
        <dbReference type="Proteomes" id="UP000476176"/>
    </source>
</evidence>
<dbReference type="AlphaFoldDB" id="A0A6A3I3R0"/>
<organism evidence="4 19">
    <name type="scientific">Phytophthora fragariae</name>
    <dbReference type="NCBI Taxonomy" id="53985"/>
    <lineage>
        <taxon>Eukaryota</taxon>
        <taxon>Sar</taxon>
        <taxon>Stramenopiles</taxon>
        <taxon>Oomycota</taxon>
        <taxon>Peronosporomycetes</taxon>
        <taxon>Peronosporales</taxon>
        <taxon>Peronosporaceae</taxon>
        <taxon>Phytophthora</taxon>
    </lineage>
</organism>
<dbReference type="EMBL" id="QXGB01003016">
    <property type="protein sequence ID" value="KAE9173351.1"/>
    <property type="molecule type" value="Genomic_DNA"/>
</dbReference>